<gene>
    <name evidence="11" type="ORF">PC117_g149</name>
</gene>
<proteinExistence type="predicted"/>
<name>A0A8T1EL19_9STRA</name>
<evidence type="ECO:0000256" key="4">
    <source>
        <dbReference type="ARBA" id="ARBA00022833"/>
    </source>
</evidence>
<dbReference type="SUPFAM" id="SSF144122">
    <property type="entry name" value="Tim10-like"/>
    <property type="match status" value="1"/>
</dbReference>
<feature type="region of interest" description="Disordered" evidence="9">
    <location>
        <begin position="288"/>
        <end position="309"/>
    </location>
</feature>
<dbReference type="PANTHER" id="PTHR13172">
    <property type="entry name" value="MITOCHONDRIAL IMPORT INNER MEMBRANE TRANSLOCASE SUBUNIT TIM9B"/>
    <property type="match status" value="1"/>
</dbReference>
<dbReference type="GO" id="GO:0005739">
    <property type="term" value="C:mitochondrion"/>
    <property type="evidence" value="ECO:0007669"/>
    <property type="project" value="UniProtKB-SubCell"/>
</dbReference>
<evidence type="ECO:0000256" key="6">
    <source>
        <dbReference type="ARBA" id="ARBA00023010"/>
    </source>
</evidence>
<evidence type="ECO:0000256" key="9">
    <source>
        <dbReference type="SAM" id="MobiDB-lite"/>
    </source>
</evidence>
<keyword evidence="7" id="KW-0496">Mitochondrion</keyword>
<evidence type="ECO:0000313" key="12">
    <source>
        <dbReference type="Proteomes" id="UP000736787"/>
    </source>
</evidence>
<keyword evidence="3" id="KW-0479">Metal-binding</keyword>
<protein>
    <recommendedName>
        <fullName evidence="10">Tim10-like domain-containing protein</fullName>
    </recommendedName>
</protein>
<evidence type="ECO:0000256" key="5">
    <source>
        <dbReference type="ARBA" id="ARBA00022927"/>
    </source>
</evidence>
<comment type="subcellular location">
    <subcellularLocation>
        <location evidence="1">Mitochondrion</location>
    </subcellularLocation>
</comment>
<dbReference type="VEuPathDB" id="FungiDB:PC110_g172"/>
<comment type="caution">
    <text evidence="11">The sequence shown here is derived from an EMBL/GenBank/DDBJ whole genome shotgun (WGS) entry which is preliminary data.</text>
</comment>
<feature type="domain" description="Tim10-like" evidence="10">
    <location>
        <begin position="15"/>
        <end position="70"/>
    </location>
</feature>
<evidence type="ECO:0000259" key="10">
    <source>
        <dbReference type="Pfam" id="PF02953"/>
    </source>
</evidence>
<dbReference type="GO" id="GO:0046872">
    <property type="term" value="F:metal ion binding"/>
    <property type="evidence" value="ECO:0007669"/>
    <property type="project" value="UniProtKB-KW"/>
</dbReference>
<dbReference type="GO" id="GO:0015031">
    <property type="term" value="P:protein transport"/>
    <property type="evidence" value="ECO:0007669"/>
    <property type="project" value="UniProtKB-KW"/>
</dbReference>
<keyword evidence="6" id="KW-0811">Translocation</keyword>
<keyword evidence="2" id="KW-0813">Transport</keyword>
<evidence type="ECO:0000256" key="1">
    <source>
        <dbReference type="ARBA" id="ARBA00004173"/>
    </source>
</evidence>
<dbReference type="Gene3D" id="1.10.287.810">
    <property type="entry name" value="Mitochondrial import inner membrane translocase subunit tim13 like domains"/>
    <property type="match status" value="1"/>
</dbReference>
<dbReference type="Pfam" id="PF02953">
    <property type="entry name" value="zf-Tim10_DDP"/>
    <property type="match status" value="1"/>
</dbReference>
<organism evidence="11 12">
    <name type="scientific">Phytophthora cactorum</name>
    <dbReference type="NCBI Taxonomy" id="29920"/>
    <lineage>
        <taxon>Eukaryota</taxon>
        <taxon>Sar</taxon>
        <taxon>Stramenopiles</taxon>
        <taxon>Oomycota</taxon>
        <taxon>Peronosporomycetes</taxon>
        <taxon>Peronosporales</taxon>
        <taxon>Peronosporaceae</taxon>
        <taxon>Phytophthora</taxon>
    </lineage>
</organism>
<evidence type="ECO:0000256" key="2">
    <source>
        <dbReference type="ARBA" id="ARBA00022448"/>
    </source>
</evidence>
<dbReference type="Proteomes" id="UP000736787">
    <property type="component" value="Unassembled WGS sequence"/>
</dbReference>
<dbReference type="InterPro" id="IPR050673">
    <property type="entry name" value="Mito_inner_translocase_sub"/>
</dbReference>
<dbReference type="InterPro" id="IPR004217">
    <property type="entry name" value="Tim10-like"/>
</dbReference>
<reference evidence="11" key="1">
    <citation type="submission" date="2018-10" db="EMBL/GenBank/DDBJ databases">
        <title>Effector identification in a new, highly contiguous assembly of the strawberry crown rot pathogen Phytophthora cactorum.</title>
        <authorList>
            <person name="Armitage A.D."/>
            <person name="Nellist C.F."/>
            <person name="Bates H."/>
            <person name="Vickerstaff R.J."/>
            <person name="Harrison R.J."/>
        </authorList>
    </citation>
    <scope>NUCLEOTIDE SEQUENCE</scope>
    <source>
        <strain evidence="11">4040</strain>
    </source>
</reference>
<accession>A0A8T1EL19</accession>
<dbReference type="InterPro" id="IPR035427">
    <property type="entry name" value="Tim10-like_dom_sf"/>
</dbReference>
<keyword evidence="4" id="KW-0862">Zinc</keyword>
<evidence type="ECO:0000256" key="8">
    <source>
        <dbReference type="ARBA" id="ARBA00023157"/>
    </source>
</evidence>
<dbReference type="EMBL" id="RCMK01000002">
    <property type="protein sequence ID" value="KAG2955809.1"/>
    <property type="molecule type" value="Genomic_DNA"/>
</dbReference>
<keyword evidence="5" id="KW-0653">Protein transport</keyword>
<dbReference type="AlphaFoldDB" id="A0A8T1EL19"/>
<keyword evidence="8" id="KW-1015">Disulfide bond</keyword>
<evidence type="ECO:0000256" key="7">
    <source>
        <dbReference type="ARBA" id="ARBA00023128"/>
    </source>
</evidence>
<evidence type="ECO:0000256" key="3">
    <source>
        <dbReference type="ARBA" id="ARBA00022723"/>
    </source>
</evidence>
<evidence type="ECO:0000313" key="11">
    <source>
        <dbReference type="EMBL" id="KAG2955809.1"/>
    </source>
</evidence>
<sequence>MSQREFERKMEEHIEEMRVTQTIAYFSRTVELCFTDCVHAFRSKKLDDKETSCVNNCAEKFLRHTMRSSETEGLLQEVRERWQEGWDVIAEVHNAQFPGHKRSAGSLKRKFAKLYRTKIDSTTKEKHARAAALAKKVREEMRGQRRGLAASARALGEDLVSDADPGVSVHEVHADLNDVEMITAQPGTHPQTLPEATVTASEHELRQTLTQSVPMTQDTSDAWQAAIGRWPVASEPLRRMRAQIESGDATSSQDLAQTVLLVLLESQHQRDLERDQEREERRLERQRWQEEMREQRRRHEQERMEDRRRNEQFMQVMTTLVAQIAAGQQQRVGLN</sequence>
<dbReference type="VEuPathDB" id="FungiDB:PC110_g173"/>
<dbReference type="VEuPathDB" id="FungiDB:PC110_g171"/>